<dbReference type="HAMAP" id="MF_00171">
    <property type="entry name" value="TruA"/>
    <property type="match status" value="1"/>
</dbReference>
<evidence type="ECO:0000256" key="6">
    <source>
        <dbReference type="PIRSR" id="PIRSR001430-2"/>
    </source>
</evidence>
<dbReference type="FunFam" id="3.30.70.580:FF:000001">
    <property type="entry name" value="tRNA pseudouridine synthase A"/>
    <property type="match status" value="1"/>
</dbReference>
<dbReference type="GO" id="GO:0003723">
    <property type="term" value="F:RNA binding"/>
    <property type="evidence" value="ECO:0007669"/>
    <property type="project" value="InterPro"/>
</dbReference>
<feature type="binding site" evidence="4 6">
    <location>
        <position position="111"/>
    </location>
    <ligand>
        <name>substrate</name>
    </ligand>
</feature>
<dbReference type="InterPro" id="IPR020094">
    <property type="entry name" value="TruA/RsuA/RluB/E/F_N"/>
</dbReference>
<sequence>MRRLKALISYDGTNFSGYQVQPNARTIQCEVEAVLQKMHKGEVIRIHASGRTDAGVHAVGQVIHFDSPLVIDEKAWKKALNALLPDDIRILDISYVSSDFHARFSAVKKEYRYRVLKTADHDVFRRNYVFHMSHPLNIEAVQKALAFLEGTHDFSAFCAANTEVIDKIRTIYKAEIVEDKDELVFRFIGSGFLYNMVRILVGTLLEVGQGKRKPEEMKAVIESKSRAEAGKTAPGQGLVLWKVFYE</sequence>
<reference evidence="9 10" key="1">
    <citation type="submission" date="2018-07" db="EMBL/GenBank/DDBJ databases">
        <title>Lottiidibacillus patelloidae gen. nov., sp. nov., isolated from the intestinal tract of a marine limpet and the reclassification of B. taeanensis BH030017T, B. algicola KMM 3737T and B. hwajinpoensis SW-72T as genus Lottiidibacillus.</title>
        <authorList>
            <person name="Liu R."/>
            <person name="Huang Z."/>
        </authorList>
    </citation>
    <scope>NUCLEOTIDE SEQUENCE [LARGE SCALE GENOMIC DNA]</scope>
    <source>
        <strain evidence="9 10">BH030017</strain>
    </source>
</reference>
<dbReference type="EMBL" id="QOCW01000030">
    <property type="protein sequence ID" value="RBW67788.1"/>
    <property type="molecule type" value="Genomic_DNA"/>
</dbReference>
<feature type="domain" description="Pseudouridine synthase I TruA alpha/beta" evidence="8">
    <location>
        <begin position="6"/>
        <end position="104"/>
    </location>
</feature>
<dbReference type="CDD" id="cd02570">
    <property type="entry name" value="PseudoU_synth_EcTruA"/>
    <property type="match status" value="1"/>
</dbReference>
<dbReference type="PANTHER" id="PTHR11142:SF0">
    <property type="entry name" value="TRNA PSEUDOURIDINE SYNTHASE-LIKE 1"/>
    <property type="match status" value="1"/>
</dbReference>
<gene>
    <name evidence="4" type="primary">truA</name>
    <name evidence="9" type="ORF">DS031_20535</name>
</gene>
<comment type="caution">
    <text evidence="4">Lacks conserved residue(s) required for the propagation of feature annotation.</text>
</comment>
<evidence type="ECO:0000256" key="1">
    <source>
        <dbReference type="ARBA" id="ARBA00009375"/>
    </source>
</evidence>
<comment type="function">
    <text evidence="4">Formation of pseudouridine at positions 38, 39 and 40 in the anticodon stem and loop of transfer RNAs.</text>
</comment>
<dbReference type="SUPFAM" id="SSF55120">
    <property type="entry name" value="Pseudouridine synthase"/>
    <property type="match status" value="1"/>
</dbReference>
<dbReference type="GO" id="GO:0160147">
    <property type="term" value="F:tRNA pseudouridine(38-40) synthase activity"/>
    <property type="evidence" value="ECO:0007669"/>
    <property type="project" value="UniProtKB-EC"/>
</dbReference>
<evidence type="ECO:0000256" key="7">
    <source>
        <dbReference type="RuleBase" id="RU003792"/>
    </source>
</evidence>
<keyword evidence="10" id="KW-1185">Reference proteome</keyword>
<comment type="caution">
    <text evidence="9">The sequence shown here is derived from an EMBL/GenBank/DDBJ whole genome shotgun (WGS) entry which is preliminary data.</text>
</comment>
<dbReference type="NCBIfam" id="TIGR00071">
    <property type="entry name" value="hisT_truA"/>
    <property type="match status" value="1"/>
</dbReference>
<evidence type="ECO:0000256" key="3">
    <source>
        <dbReference type="ARBA" id="ARBA00023235"/>
    </source>
</evidence>
<dbReference type="Pfam" id="PF01416">
    <property type="entry name" value="PseudoU_synth_1"/>
    <property type="match status" value="2"/>
</dbReference>
<keyword evidence="3 4" id="KW-0413">Isomerase</keyword>
<dbReference type="Proteomes" id="UP000253314">
    <property type="component" value="Unassembled WGS sequence"/>
</dbReference>
<dbReference type="PANTHER" id="PTHR11142">
    <property type="entry name" value="PSEUDOURIDYLATE SYNTHASE"/>
    <property type="match status" value="1"/>
</dbReference>
<evidence type="ECO:0000256" key="2">
    <source>
        <dbReference type="ARBA" id="ARBA00022694"/>
    </source>
</evidence>
<evidence type="ECO:0000259" key="8">
    <source>
        <dbReference type="Pfam" id="PF01416"/>
    </source>
</evidence>
<dbReference type="RefSeq" id="WP_113808067.1">
    <property type="nucleotide sequence ID" value="NZ_QOCW01000030.1"/>
</dbReference>
<comment type="subunit">
    <text evidence="4">Homodimer.</text>
</comment>
<feature type="active site" description="Nucleophile" evidence="4 5">
    <location>
        <position position="53"/>
    </location>
</feature>
<organism evidence="9 10">
    <name type="scientific">Bacillus taeanensis</name>
    <dbReference type="NCBI Taxonomy" id="273032"/>
    <lineage>
        <taxon>Bacteria</taxon>
        <taxon>Bacillati</taxon>
        <taxon>Bacillota</taxon>
        <taxon>Bacilli</taxon>
        <taxon>Bacillales</taxon>
        <taxon>Bacillaceae</taxon>
        <taxon>Bacillus</taxon>
    </lineage>
</organism>
<dbReference type="GO" id="GO:0031119">
    <property type="term" value="P:tRNA pseudouridine synthesis"/>
    <property type="evidence" value="ECO:0007669"/>
    <property type="project" value="UniProtKB-UniRule"/>
</dbReference>
<dbReference type="InterPro" id="IPR001406">
    <property type="entry name" value="PsdUridine_synth_TruA"/>
</dbReference>
<comment type="catalytic activity">
    <reaction evidence="4 7">
        <text>uridine(38/39/40) in tRNA = pseudouridine(38/39/40) in tRNA</text>
        <dbReference type="Rhea" id="RHEA:22376"/>
        <dbReference type="Rhea" id="RHEA-COMP:10085"/>
        <dbReference type="Rhea" id="RHEA-COMP:10087"/>
        <dbReference type="ChEBI" id="CHEBI:65314"/>
        <dbReference type="ChEBI" id="CHEBI:65315"/>
        <dbReference type="EC" id="5.4.99.12"/>
    </reaction>
</comment>
<protein>
    <recommendedName>
        <fullName evidence="4">tRNA pseudouridine synthase A</fullName>
        <ecNumber evidence="4">5.4.99.12</ecNumber>
    </recommendedName>
    <alternativeName>
        <fullName evidence="4">tRNA pseudouridine(38-40) synthase</fullName>
    </alternativeName>
    <alternativeName>
        <fullName evidence="4">tRNA pseudouridylate synthase I</fullName>
    </alternativeName>
    <alternativeName>
        <fullName evidence="4">tRNA-uridine isomerase I</fullName>
    </alternativeName>
</protein>
<dbReference type="EC" id="5.4.99.12" evidence="4"/>
<evidence type="ECO:0000313" key="9">
    <source>
        <dbReference type="EMBL" id="RBW67788.1"/>
    </source>
</evidence>
<dbReference type="PIRSF" id="PIRSF001430">
    <property type="entry name" value="tRNA_psdUrid_synth"/>
    <property type="match status" value="1"/>
</dbReference>
<dbReference type="AlphaFoldDB" id="A0A366XQJ8"/>
<dbReference type="InterPro" id="IPR020097">
    <property type="entry name" value="PsdUridine_synth_TruA_a/b_dom"/>
</dbReference>
<evidence type="ECO:0000256" key="5">
    <source>
        <dbReference type="PIRSR" id="PIRSR001430-1"/>
    </source>
</evidence>
<keyword evidence="2 4" id="KW-0819">tRNA processing</keyword>
<dbReference type="Gene3D" id="3.30.70.580">
    <property type="entry name" value="Pseudouridine synthase I, catalytic domain, N-terminal subdomain"/>
    <property type="match status" value="1"/>
</dbReference>
<evidence type="ECO:0000256" key="4">
    <source>
        <dbReference type="HAMAP-Rule" id="MF_00171"/>
    </source>
</evidence>
<comment type="similarity">
    <text evidence="1 4 7">Belongs to the tRNA pseudouridine synthase TruA family.</text>
</comment>
<dbReference type="OrthoDB" id="9811823at2"/>
<feature type="domain" description="Pseudouridine synthase I TruA alpha/beta" evidence="8">
    <location>
        <begin position="147"/>
        <end position="246"/>
    </location>
</feature>
<evidence type="ECO:0000313" key="10">
    <source>
        <dbReference type="Proteomes" id="UP000253314"/>
    </source>
</evidence>
<dbReference type="Gene3D" id="3.30.70.660">
    <property type="entry name" value="Pseudouridine synthase I, catalytic domain, C-terminal subdomain"/>
    <property type="match status" value="1"/>
</dbReference>
<proteinExistence type="inferred from homology"/>
<accession>A0A366XQJ8</accession>
<dbReference type="InterPro" id="IPR020103">
    <property type="entry name" value="PsdUridine_synth_cat_dom_sf"/>
</dbReference>
<name>A0A366XQJ8_9BACI</name>
<dbReference type="InterPro" id="IPR020095">
    <property type="entry name" value="PsdUridine_synth_TruA_C"/>
</dbReference>